<sequence>MNPFSVVIPHNLSLGESRNPPTVTIPVVALLLKVARRRRLGLGWFRKRVILVVLVGPTELGLEQMQVIRMMLRLM</sequence>
<name>A0ABD3BQV6_9LAMI</name>
<dbReference type="EMBL" id="JAVIJP010000066">
    <property type="protein sequence ID" value="KAL3619647.1"/>
    <property type="molecule type" value="Genomic_DNA"/>
</dbReference>
<accession>A0ABD3BQV6</accession>
<evidence type="ECO:0000313" key="2">
    <source>
        <dbReference type="Proteomes" id="UP001632038"/>
    </source>
</evidence>
<protein>
    <submittedName>
        <fullName evidence="1">Uncharacterized protein</fullName>
    </submittedName>
</protein>
<comment type="caution">
    <text evidence="1">The sequence shown here is derived from an EMBL/GenBank/DDBJ whole genome shotgun (WGS) entry which is preliminary data.</text>
</comment>
<evidence type="ECO:0000313" key="1">
    <source>
        <dbReference type="EMBL" id="KAL3619647.1"/>
    </source>
</evidence>
<reference evidence="2" key="1">
    <citation type="journal article" date="2024" name="IScience">
        <title>Strigolactones Initiate the Formation of Haustorium-like Structures in Castilleja.</title>
        <authorList>
            <person name="Buerger M."/>
            <person name="Peterson D."/>
            <person name="Chory J."/>
        </authorList>
    </citation>
    <scope>NUCLEOTIDE SEQUENCE [LARGE SCALE GENOMIC DNA]</scope>
</reference>
<keyword evidence="2" id="KW-1185">Reference proteome</keyword>
<gene>
    <name evidence="1" type="ORF">CASFOL_034559</name>
</gene>
<dbReference type="Proteomes" id="UP001632038">
    <property type="component" value="Unassembled WGS sequence"/>
</dbReference>
<proteinExistence type="predicted"/>
<organism evidence="1 2">
    <name type="scientific">Castilleja foliolosa</name>
    <dbReference type="NCBI Taxonomy" id="1961234"/>
    <lineage>
        <taxon>Eukaryota</taxon>
        <taxon>Viridiplantae</taxon>
        <taxon>Streptophyta</taxon>
        <taxon>Embryophyta</taxon>
        <taxon>Tracheophyta</taxon>
        <taxon>Spermatophyta</taxon>
        <taxon>Magnoliopsida</taxon>
        <taxon>eudicotyledons</taxon>
        <taxon>Gunneridae</taxon>
        <taxon>Pentapetalae</taxon>
        <taxon>asterids</taxon>
        <taxon>lamiids</taxon>
        <taxon>Lamiales</taxon>
        <taxon>Orobanchaceae</taxon>
        <taxon>Pedicularideae</taxon>
        <taxon>Castillejinae</taxon>
        <taxon>Castilleja</taxon>
    </lineage>
</organism>
<dbReference type="AlphaFoldDB" id="A0ABD3BQV6"/>